<dbReference type="GO" id="GO:0003677">
    <property type="term" value="F:DNA binding"/>
    <property type="evidence" value="ECO:0007669"/>
    <property type="project" value="UniProtKB-KW"/>
</dbReference>
<dbReference type="AlphaFoldDB" id="A0A916VDH9"/>
<dbReference type="InterPro" id="IPR010982">
    <property type="entry name" value="Lambda_DNA-bd_dom_sf"/>
</dbReference>
<dbReference type="Gene3D" id="1.10.260.40">
    <property type="entry name" value="lambda repressor-like DNA-binding domains"/>
    <property type="match status" value="1"/>
</dbReference>
<dbReference type="PROSITE" id="PS50943">
    <property type="entry name" value="HTH_CROC1"/>
    <property type="match status" value="1"/>
</dbReference>
<evidence type="ECO:0000313" key="3">
    <source>
        <dbReference type="EMBL" id="GFO85716.1"/>
    </source>
</evidence>
<gene>
    <name evidence="3" type="ORF">ANBU17_20630</name>
</gene>
<sequence length="122" mass="14484">MKDFGNRLRKLREEAGLTQAQIAREINCSHKVLSNYELNKREPDFSTLNKLCDYFNVTADYLLGRTDHPHHYKEMALSEEAQELLRLMEALPKKYQIDILRYSQLNVMAFEYIKKNKHHKPS</sequence>
<keyword evidence="1" id="KW-0238">DNA-binding</keyword>
<dbReference type="CDD" id="cd00093">
    <property type="entry name" value="HTH_XRE"/>
    <property type="match status" value="1"/>
</dbReference>
<comment type="caution">
    <text evidence="3">The sequence shown here is derived from an EMBL/GenBank/DDBJ whole genome shotgun (WGS) entry which is preliminary data.</text>
</comment>
<dbReference type="RefSeq" id="WP_243282608.1">
    <property type="nucleotide sequence ID" value="NZ_BLYI01000045.1"/>
</dbReference>
<organism evidence="3 4">
    <name type="scientific">Anaerostipes butyraticus</name>
    <dbReference type="NCBI Taxonomy" id="645466"/>
    <lineage>
        <taxon>Bacteria</taxon>
        <taxon>Bacillati</taxon>
        <taxon>Bacillota</taxon>
        <taxon>Clostridia</taxon>
        <taxon>Lachnospirales</taxon>
        <taxon>Lachnospiraceae</taxon>
        <taxon>Anaerostipes</taxon>
    </lineage>
</organism>
<dbReference type="SMART" id="SM00530">
    <property type="entry name" value="HTH_XRE"/>
    <property type="match status" value="1"/>
</dbReference>
<dbReference type="Pfam" id="PF12844">
    <property type="entry name" value="HTH_19"/>
    <property type="match status" value="1"/>
</dbReference>
<evidence type="ECO:0000259" key="2">
    <source>
        <dbReference type="PROSITE" id="PS50943"/>
    </source>
</evidence>
<dbReference type="PANTHER" id="PTHR46558:SF11">
    <property type="entry name" value="HTH-TYPE TRANSCRIPTIONAL REGULATOR XRE"/>
    <property type="match status" value="1"/>
</dbReference>
<dbReference type="Proteomes" id="UP000613208">
    <property type="component" value="Unassembled WGS sequence"/>
</dbReference>
<keyword evidence="4" id="KW-1185">Reference proteome</keyword>
<evidence type="ECO:0000313" key="4">
    <source>
        <dbReference type="Proteomes" id="UP000613208"/>
    </source>
</evidence>
<dbReference type="InterPro" id="IPR001387">
    <property type="entry name" value="Cro/C1-type_HTH"/>
</dbReference>
<feature type="domain" description="HTH cro/C1-type" evidence="2">
    <location>
        <begin position="8"/>
        <end position="62"/>
    </location>
</feature>
<protein>
    <submittedName>
        <fullName evidence="3">Transcriptional regulator</fullName>
    </submittedName>
</protein>
<dbReference type="SUPFAM" id="SSF47413">
    <property type="entry name" value="lambda repressor-like DNA-binding domains"/>
    <property type="match status" value="1"/>
</dbReference>
<proteinExistence type="predicted"/>
<reference evidence="3" key="1">
    <citation type="submission" date="2020-06" db="EMBL/GenBank/DDBJ databases">
        <title>Characterization of fructooligosaccharide metabolism and fructooligosaccharide-degrading enzymes in human commensal butyrate producers.</title>
        <authorList>
            <person name="Tanno H."/>
            <person name="Fujii T."/>
            <person name="Hirano K."/>
            <person name="Maeno S."/>
            <person name="Tonozuka T."/>
            <person name="Sakamoto M."/>
            <person name="Ohkuma M."/>
            <person name="Tochio T."/>
            <person name="Endo A."/>
        </authorList>
    </citation>
    <scope>NUCLEOTIDE SEQUENCE</scope>
    <source>
        <strain evidence="3">JCM 17466</strain>
    </source>
</reference>
<evidence type="ECO:0000256" key="1">
    <source>
        <dbReference type="ARBA" id="ARBA00023125"/>
    </source>
</evidence>
<dbReference type="EMBL" id="BLYI01000045">
    <property type="protein sequence ID" value="GFO85716.1"/>
    <property type="molecule type" value="Genomic_DNA"/>
</dbReference>
<accession>A0A916VDH9</accession>
<dbReference type="PANTHER" id="PTHR46558">
    <property type="entry name" value="TRACRIPTIONAL REGULATORY PROTEIN-RELATED-RELATED"/>
    <property type="match status" value="1"/>
</dbReference>
<name>A0A916VDH9_9FIRM</name>